<dbReference type="RefSeq" id="WP_397558556.1">
    <property type="nucleotide sequence ID" value="NZ_JBIQWL010000016.1"/>
</dbReference>
<keyword evidence="3" id="KW-1185">Reference proteome</keyword>
<evidence type="ECO:0000313" key="2">
    <source>
        <dbReference type="EMBL" id="MFH8253132.1"/>
    </source>
</evidence>
<dbReference type="InterPro" id="IPR021315">
    <property type="entry name" value="Gap/Sap"/>
</dbReference>
<evidence type="ECO:0000313" key="3">
    <source>
        <dbReference type="Proteomes" id="UP001610861"/>
    </source>
</evidence>
<comment type="caution">
    <text evidence="2">The sequence shown here is derived from an EMBL/GenBank/DDBJ whole genome shotgun (WGS) entry which is preliminary data.</text>
</comment>
<accession>A0ABW7QG03</accession>
<feature type="transmembrane region" description="Helical" evidence="1">
    <location>
        <begin position="148"/>
        <end position="175"/>
    </location>
</feature>
<sequence length="220" mass="22155">MSPAALGQAIGAALGIAISPVSIATVILLLLSARGRGASVGFLVGWASGIAAVATAGAVVSGVEVSGRHVVVGIFEVVVGVLLLVLAGVSWVRGRRAASRRPVLLRLIDRSRFPAALVVGVLMSLNPPNLLLSLAGGSAIGTVGLDPAGIVVAIAGFTLVAASTVLIPVAAYLVAADSMRRPLDALRGWLTRHDSIIVTTVLLVFGMLLVAHGVATLSAR</sequence>
<organism evidence="2 3">
    <name type="scientific">Microbacterium alkaliflavum</name>
    <dbReference type="NCBI Taxonomy" id="3248839"/>
    <lineage>
        <taxon>Bacteria</taxon>
        <taxon>Bacillati</taxon>
        <taxon>Actinomycetota</taxon>
        <taxon>Actinomycetes</taxon>
        <taxon>Micrococcales</taxon>
        <taxon>Microbacteriaceae</taxon>
        <taxon>Microbacterium</taxon>
    </lineage>
</organism>
<keyword evidence="1" id="KW-1133">Transmembrane helix</keyword>
<feature type="transmembrane region" description="Helical" evidence="1">
    <location>
        <begin position="69"/>
        <end position="92"/>
    </location>
</feature>
<reference evidence="2 3" key="1">
    <citation type="submission" date="2024-09" db="EMBL/GenBank/DDBJ databases">
        <authorList>
            <person name="Pan X."/>
        </authorList>
    </citation>
    <scope>NUCLEOTIDE SEQUENCE [LARGE SCALE GENOMIC DNA]</scope>
    <source>
        <strain evidence="2 3">B2969</strain>
    </source>
</reference>
<dbReference type="EMBL" id="JBIQWL010000016">
    <property type="protein sequence ID" value="MFH8253132.1"/>
    <property type="molecule type" value="Genomic_DNA"/>
</dbReference>
<keyword evidence="1" id="KW-0472">Membrane</keyword>
<evidence type="ECO:0000256" key="1">
    <source>
        <dbReference type="SAM" id="Phobius"/>
    </source>
</evidence>
<gene>
    <name evidence="2" type="ORF">ACH3VR_22380</name>
</gene>
<name>A0ABW7QG03_9MICO</name>
<protein>
    <submittedName>
        <fullName evidence="2">GAP family protein</fullName>
    </submittedName>
</protein>
<feature type="transmembrane region" description="Helical" evidence="1">
    <location>
        <begin position="6"/>
        <end position="31"/>
    </location>
</feature>
<dbReference type="Proteomes" id="UP001610861">
    <property type="component" value="Unassembled WGS sequence"/>
</dbReference>
<feature type="transmembrane region" description="Helical" evidence="1">
    <location>
        <begin position="43"/>
        <end position="63"/>
    </location>
</feature>
<keyword evidence="1" id="KW-0812">Transmembrane</keyword>
<feature type="transmembrane region" description="Helical" evidence="1">
    <location>
        <begin position="196"/>
        <end position="215"/>
    </location>
</feature>
<proteinExistence type="predicted"/>
<dbReference type="Pfam" id="PF11139">
    <property type="entry name" value="SfLAP"/>
    <property type="match status" value="1"/>
</dbReference>
<feature type="transmembrane region" description="Helical" evidence="1">
    <location>
        <begin position="113"/>
        <end position="136"/>
    </location>
</feature>